<protein>
    <submittedName>
        <fullName evidence="2">Uncharacterized protein</fullName>
    </submittedName>
</protein>
<dbReference type="AlphaFoldDB" id="S8G402"/>
<dbReference type="InParanoid" id="S8G402"/>
<accession>S8G402</accession>
<dbReference type="Proteomes" id="UP000015241">
    <property type="component" value="Unassembled WGS sequence"/>
</dbReference>
<proteinExistence type="predicted"/>
<feature type="region of interest" description="Disordered" evidence="1">
    <location>
        <begin position="1"/>
        <end position="97"/>
    </location>
</feature>
<organism evidence="2 3">
    <name type="scientific">Fomitopsis schrenkii</name>
    <name type="common">Brown rot fungus</name>
    <dbReference type="NCBI Taxonomy" id="2126942"/>
    <lineage>
        <taxon>Eukaryota</taxon>
        <taxon>Fungi</taxon>
        <taxon>Dikarya</taxon>
        <taxon>Basidiomycota</taxon>
        <taxon>Agaricomycotina</taxon>
        <taxon>Agaricomycetes</taxon>
        <taxon>Polyporales</taxon>
        <taxon>Fomitopsis</taxon>
    </lineage>
</organism>
<reference evidence="2 3" key="1">
    <citation type="journal article" date="2012" name="Science">
        <title>The Paleozoic origin of enzymatic lignin decomposition reconstructed from 31 fungal genomes.</title>
        <authorList>
            <person name="Floudas D."/>
            <person name="Binder M."/>
            <person name="Riley R."/>
            <person name="Barry K."/>
            <person name="Blanchette R.A."/>
            <person name="Henrissat B."/>
            <person name="Martinez A.T."/>
            <person name="Otillar R."/>
            <person name="Spatafora J.W."/>
            <person name="Yadav J.S."/>
            <person name="Aerts A."/>
            <person name="Benoit I."/>
            <person name="Boyd A."/>
            <person name="Carlson A."/>
            <person name="Copeland A."/>
            <person name="Coutinho P.M."/>
            <person name="de Vries R.P."/>
            <person name="Ferreira P."/>
            <person name="Findley K."/>
            <person name="Foster B."/>
            <person name="Gaskell J."/>
            <person name="Glotzer D."/>
            <person name="Gorecki P."/>
            <person name="Heitman J."/>
            <person name="Hesse C."/>
            <person name="Hori C."/>
            <person name="Igarashi K."/>
            <person name="Jurgens J.A."/>
            <person name="Kallen N."/>
            <person name="Kersten P."/>
            <person name="Kohler A."/>
            <person name="Kuees U."/>
            <person name="Kumar T.K.A."/>
            <person name="Kuo A."/>
            <person name="LaButti K."/>
            <person name="Larrondo L.F."/>
            <person name="Lindquist E."/>
            <person name="Ling A."/>
            <person name="Lombard V."/>
            <person name="Lucas S."/>
            <person name="Lundell T."/>
            <person name="Martin R."/>
            <person name="McLaughlin D.J."/>
            <person name="Morgenstern I."/>
            <person name="Morin E."/>
            <person name="Murat C."/>
            <person name="Nagy L.G."/>
            <person name="Nolan M."/>
            <person name="Ohm R.A."/>
            <person name="Patyshakuliyeva A."/>
            <person name="Rokas A."/>
            <person name="Ruiz-Duenas F.J."/>
            <person name="Sabat G."/>
            <person name="Salamov A."/>
            <person name="Samejima M."/>
            <person name="Schmutz J."/>
            <person name="Slot J.C."/>
            <person name="St John F."/>
            <person name="Stenlid J."/>
            <person name="Sun H."/>
            <person name="Sun S."/>
            <person name="Syed K."/>
            <person name="Tsang A."/>
            <person name="Wiebenga A."/>
            <person name="Young D."/>
            <person name="Pisabarro A."/>
            <person name="Eastwood D.C."/>
            <person name="Martin F."/>
            <person name="Cullen D."/>
            <person name="Grigoriev I.V."/>
            <person name="Hibbett D.S."/>
        </authorList>
    </citation>
    <scope>NUCLEOTIDE SEQUENCE</scope>
    <source>
        <strain evidence="3">FP-58527</strain>
    </source>
</reference>
<dbReference type="eggNOG" id="ENOG502S7NG">
    <property type="taxonomic scope" value="Eukaryota"/>
</dbReference>
<feature type="compositionally biased region" description="Polar residues" evidence="1">
    <location>
        <begin position="339"/>
        <end position="360"/>
    </location>
</feature>
<gene>
    <name evidence="2" type="ORF">FOMPIDRAFT_1156515</name>
</gene>
<feature type="region of interest" description="Disordered" evidence="1">
    <location>
        <begin position="310"/>
        <end position="381"/>
    </location>
</feature>
<evidence type="ECO:0000313" key="2">
    <source>
        <dbReference type="EMBL" id="EPT05000.1"/>
    </source>
</evidence>
<evidence type="ECO:0000313" key="3">
    <source>
        <dbReference type="Proteomes" id="UP000015241"/>
    </source>
</evidence>
<dbReference type="EMBL" id="KE504125">
    <property type="protein sequence ID" value="EPT05000.1"/>
    <property type="molecule type" value="Genomic_DNA"/>
</dbReference>
<evidence type="ECO:0000256" key="1">
    <source>
        <dbReference type="SAM" id="MobiDB-lite"/>
    </source>
</evidence>
<feature type="compositionally biased region" description="Polar residues" evidence="1">
    <location>
        <begin position="310"/>
        <end position="323"/>
    </location>
</feature>
<keyword evidence="3" id="KW-1185">Reference proteome</keyword>
<dbReference type="HOGENOM" id="CLU_022092_0_0_1"/>
<dbReference type="OrthoDB" id="2568455at2759"/>
<sequence length="487" mass="54003">MSLPSYRMEPHRPRPPPLPLRTRNLNSPPPEGKDANNALIYDASPVNVPVPPSGAMSSTRLKSPTSPSIRSRSRAGDRTPPFSRPRSITPSQPARSDLEEFAEHCRAWYFEQNDNAGRMMTQTLATLPPSQRAPFARLQASIRSAYHASVNARRDAEFKAHLSATHPGCSLMPHSRADPNGHLAKKERYDRFERFVRTWCTPGMPGTKPFFEGLWAVMRLQVVPEHLGGAGGYRIEWEIDDAVFKEAAGKDFMLEAIDVLKGVLAFEEAPSGRRSTSQSDAAPYSAFAPLSTIHSRSQSQPLPTDIYVVSSQKAPPIASTTQTKRNRPRAPSDPFLDTPTLSTSYSSANTIAQQSTSGSTLAEEPFSPSTPALDVDDYFPPRSNDLELPDCNGFMRTWTSPDLSDPEYISLLSAFPPFIIRKTLPRFPVSSASRRLADLEEGDELEGETNHIRVGTGIMWAGPKSRSPGWRGGWWTRLKLWLRSVFC</sequence>
<name>S8G402_FOMSC</name>